<name>A0A6M3IGJ3_9ZZZZ</name>
<reference evidence="1" key="1">
    <citation type="submission" date="2020-03" db="EMBL/GenBank/DDBJ databases">
        <title>The deep terrestrial virosphere.</title>
        <authorList>
            <person name="Holmfeldt K."/>
            <person name="Nilsson E."/>
            <person name="Simone D."/>
            <person name="Lopez-Fernandez M."/>
            <person name="Wu X."/>
            <person name="de Brujin I."/>
            <person name="Lundin D."/>
            <person name="Andersson A."/>
            <person name="Bertilsson S."/>
            <person name="Dopson M."/>
        </authorList>
    </citation>
    <scope>NUCLEOTIDE SEQUENCE</scope>
    <source>
        <strain evidence="1">MM415B01830</strain>
    </source>
</reference>
<proteinExistence type="predicted"/>
<sequence length="159" mass="18204">MKRAIFRAIFTIFGADATLMGYLGRTPYSSTVEKLEKILPRVPSDYLTPAPEKLPRIIIFTFFTGRKNYSVPILDEKRFRIEIQSSDETGITNEKVLGRIRTLLDEQTPQILETDNVSYWDCFRWESDGVPSTLHTDVYSDFQDYSISIAPAINNRIGA</sequence>
<evidence type="ECO:0000313" key="1">
    <source>
        <dbReference type="EMBL" id="QJA56501.1"/>
    </source>
</evidence>
<evidence type="ECO:0008006" key="2">
    <source>
        <dbReference type="Google" id="ProtNLM"/>
    </source>
</evidence>
<organism evidence="1">
    <name type="scientific">viral metagenome</name>
    <dbReference type="NCBI Taxonomy" id="1070528"/>
    <lineage>
        <taxon>unclassified sequences</taxon>
        <taxon>metagenomes</taxon>
        <taxon>organismal metagenomes</taxon>
    </lineage>
</organism>
<dbReference type="EMBL" id="MT141223">
    <property type="protein sequence ID" value="QJA56501.1"/>
    <property type="molecule type" value="Genomic_DNA"/>
</dbReference>
<accession>A0A6M3IGJ3</accession>
<protein>
    <recommendedName>
        <fullName evidence="2">Tail protein</fullName>
    </recommendedName>
</protein>
<gene>
    <name evidence="1" type="ORF">MM415B01830_0002</name>
</gene>
<dbReference type="AlphaFoldDB" id="A0A6M3IGJ3"/>